<evidence type="ECO:0000256" key="2">
    <source>
        <dbReference type="ARBA" id="ARBA00023125"/>
    </source>
</evidence>
<protein>
    <submittedName>
        <fullName evidence="6">HTH-type transcriptional repressor ComR</fullName>
    </submittedName>
</protein>
<keyword evidence="7" id="KW-1185">Reference proteome</keyword>
<dbReference type="InterPro" id="IPR036271">
    <property type="entry name" value="Tet_transcr_reg_TetR-rel_C_sf"/>
</dbReference>
<keyword evidence="3" id="KW-0804">Transcription</keyword>
<name>A0A446CIA3_9BURK</name>
<dbReference type="Pfam" id="PF16925">
    <property type="entry name" value="TetR_C_13"/>
    <property type="match status" value="1"/>
</dbReference>
<keyword evidence="2 4" id="KW-0238">DNA-binding</keyword>
<accession>A0A446CIA3</accession>
<dbReference type="Pfam" id="PF00440">
    <property type="entry name" value="TetR_N"/>
    <property type="match status" value="1"/>
</dbReference>
<dbReference type="Gene3D" id="1.10.10.60">
    <property type="entry name" value="Homeodomain-like"/>
    <property type="match status" value="1"/>
</dbReference>
<dbReference type="OrthoDB" id="270177at2"/>
<dbReference type="InterPro" id="IPR011075">
    <property type="entry name" value="TetR_C"/>
</dbReference>
<dbReference type="GO" id="GO:0003677">
    <property type="term" value="F:DNA binding"/>
    <property type="evidence" value="ECO:0007669"/>
    <property type="project" value="UniProtKB-UniRule"/>
</dbReference>
<dbReference type="SUPFAM" id="SSF46689">
    <property type="entry name" value="Homeodomain-like"/>
    <property type="match status" value="1"/>
</dbReference>
<dbReference type="PANTHER" id="PTHR47506:SF1">
    <property type="entry name" value="HTH-TYPE TRANSCRIPTIONAL REGULATOR YJDC"/>
    <property type="match status" value="1"/>
</dbReference>
<gene>
    <name evidence="6" type="primary">comR_3</name>
    <name evidence="6" type="ORF">AGI3411_03156</name>
</gene>
<proteinExistence type="predicted"/>
<feature type="domain" description="HTH tetR-type" evidence="5">
    <location>
        <begin position="6"/>
        <end position="66"/>
    </location>
</feature>
<dbReference type="PANTHER" id="PTHR47506">
    <property type="entry name" value="TRANSCRIPTIONAL REGULATORY PROTEIN"/>
    <property type="match status" value="1"/>
</dbReference>
<evidence type="ECO:0000313" key="6">
    <source>
        <dbReference type="EMBL" id="SSW67493.1"/>
    </source>
</evidence>
<dbReference type="EMBL" id="UFQB01000012">
    <property type="protein sequence ID" value="SSW67493.1"/>
    <property type="molecule type" value="Genomic_DNA"/>
</dbReference>
<dbReference type="InterPro" id="IPR001647">
    <property type="entry name" value="HTH_TetR"/>
</dbReference>
<dbReference type="RefSeq" id="WP_129528334.1">
    <property type="nucleotide sequence ID" value="NZ_UFQB01000012.1"/>
</dbReference>
<organism evidence="6 7">
    <name type="scientific">Achromobacter agilis</name>
    <dbReference type="NCBI Taxonomy" id="1353888"/>
    <lineage>
        <taxon>Bacteria</taxon>
        <taxon>Pseudomonadati</taxon>
        <taxon>Pseudomonadota</taxon>
        <taxon>Betaproteobacteria</taxon>
        <taxon>Burkholderiales</taxon>
        <taxon>Alcaligenaceae</taxon>
        <taxon>Achromobacter</taxon>
    </lineage>
</organism>
<keyword evidence="1" id="KW-0805">Transcription regulation</keyword>
<dbReference type="SUPFAM" id="SSF48498">
    <property type="entry name" value="Tetracyclin repressor-like, C-terminal domain"/>
    <property type="match status" value="1"/>
</dbReference>
<sequence length="204" mass="22353">MARPKEFDEAAALDAAIQCFWSRGYEATSVRDLADAMGIAGPSLYNTFGDKRKLYRQALEHYVERGFCNRVRRFESELAPRAAIEAFFDEIIELSLADDQRKGCMIVNSALELAPHDAEFQAALANVLRDMEAFFHRCVEAGQGSGAISAALPADDLARMLLGLLMGLRVLARSRPEPELLRGVVRPALALLDGAGPSQQGNLK</sequence>
<evidence type="ECO:0000313" key="7">
    <source>
        <dbReference type="Proteomes" id="UP000289184"/>
    </source>
</evidence>
<dbReference type="Gene3D" id="1.10.357.10">
    <property type="entry name" value="Tetracycline Repressor, domain 2"/>
    <property type="match status" value="1"/>
</dbReference>
<evidence type="ECO:0000256" key="1">
    <source>
        <dbReference type="ARBA" id="ARBA00023015"/>
    </source>
</evidence>
<feature type="DNA-binding region" description="H-T-H motif" evidence="4">
    <location>
        <begin position="29"/>
        <end position="48"/>
    </location>
</feature>
<dbReference type="AlphaFoldDB" id="A0A446CIA3"/>
<reference evidence="6 7" key="1">
    <citation type="submission" date="2018-07" db="EMBL/GenBank/DDBJ databases">
        <authorList>
            <person name="Peeters C."/>
        </authorList>
    </citation>
    <scope>NUCLEOTIDE SEQUENCE [LARGE SCALE GENOMIC DNA]</scope>
    <source>
        <strain evidence="6 7">LMG 3411</strain>
    </source>
</reference>
<dbReference type="Proteomes" id="UP000289184">
    <property type="component" value="Unassembled WGS sequence"/>
</dbReference>
<evidence type="ECO:0000256" key="3">
    <source>
        <dbReference type="ARBA" id="ARBA00023163"/>
    </source>
</evidence>
<evidence type="ECO:0000259" key="5">
    <source>
        <dbReference type="PROSITE" id="PS50977"/>
    </source>
</evidence>
<dbReference type="PROSITE" id="PS50977">
    <property type="entry name" value="HTH_TETR_2"/>
    <property type="match status" value="1"/>
</dbReference>
<dbReference type="InterPro" id="IPR009057">
    <property type="entry name" value="Homeodomain-like_sf"/>
</dbReference>
<evidence type="ECO:0000256" key="4">
    <source>
        <dbReference type="PROSITE-ProRule" id="PRU00335"/>
    </source>
</evidence>